<evidence type="ECO:0000256" key="2">
    <source>
        <dbReference type="ARBA" id="ARBA00022632"/>
    </source>
</evidence>
<dbReference type="InterPro" id="IPR003599">
    <property type="entry name" value="Ig_sub"/>
</dbReference>
<dbReference type="Proteomes" id="UP000694845">
    <property type="component" value="Unplaced"/>
</dbReference>
<dbReference type="AlphaFoldDB" id="A0A8B7YKJ8"/>
<organism evidence="13 14">
    <name type="scientific">Acanthaster planci</name>
    <name type="common">Crown-of-thorns starfish</name>
    <dbReference type="NCBI Taxonomy" id="133434"/>
    <lineage>
        <taxon>Eukaryota</taxon>
        <taxon>Metazoa</taxon>
        <taxon>Echinodermata</taxon>
        <taxon>Eleutherozoa</taxon>
        <taxon>Asterozoa</taxon>
        <taxon>Asteroidea</taxon>
        <taxon>Valvatacea</taxon>
        <taxon>Valvatida</taxon>
        <taxon>Acanthasteridae</taxon>
        <taxon>Acanthaster</taxon>
    </lineage>
</organism>
<feature type="signal peptide" evidence="11">
    <location>
        <begin position="1"/>
        <end position="21"/>
    </location>
</feature>
<keyword evidence="2" id="KW-0899">Viral immunoevasion</keyword>
<accession>A0A8B7YKJ8</accession>
<feature type="domain" description="Ig-like" evidence="12">
    <location>
        <begin position="34"/>
        <end position="123"/>
    </location>
</feature>
<feature type="chain" id="PRO_5034069796" description="Soluble interferon alpha/beta receptor OPG204" evidence="11">
    <location>
        <begin position="22"/>
        <end position="281"/>
    </location>
</feature>
<dbReference type="Gene3D" id="2.60.40.10">
    <property type="entry name" value="Immunoglobulins"/>
    <property type="match status" value="2"/>
</dbReference>
<reference evidence="14" key="1">
    <citation type="submission" date="2025-08" db="UniProtKB">
        <authorList>
            <consortium name="RefSeq"/>
        </authorList>
    </citation>
    <scope>IDENTIFICATION</scope>
</reference>
<feature type="domain" description="Ig-like" evidence="12">
    <location>
        <begin position="133"/>
        <end position="236"/>
    </location>
</feature>
<keyword evidence="4" id="KW-1015">Disulfide bond</keyword>
<dbReference type="OMA" id="CSITWYK"/>
<evidence type="ECO:0000256" key="1">
    <source>
        <dbReference type="ARBA" id="ARBA00022518"/>
    </source>
</evidence>
<dbReference type="InterPro" id="IPR036179">
    <property type="entry name" value="Ig-like_dom_sf"/>
</dbReference>
<comment type="subunit">
    <text evidence="8">Interacts with host IFNA1.</text>
</comment>
<dbReference type="KEGG" id="aplc:110980981"/>
<evidence type="ECO:0000256" key="11">
    <source>
        <dbReference type="SAM" id="SignalP"/>
    </source>
</evidence>
<evidence type="ECO:0000256" key="6">
    <source>
        <dbReference type="ARBA" id="ARBA00023258"/>
    </source>
</evidence>
<dbReference type="Pfam" id="PF13927">
    <property type="entry name" value="Ig_3"/>
    <property type="match status" value="1"/>
</dbReference>
<keyword evidence="6" id="KW-0922">Interferon antiviral system evasion</keyword>
<dbReference type="SMART" id="SM00409">
    <property type="entry name" value="IG"/>
    <property type="match status" value="2"/>
</dbReference>
<dbReference type="InterPro" id="IPR013783">
    <property type="entry name" value="Ig-like_fold"/>
</dbReference>
<sequence length="281" mass="30611">MNLTGDLVLFVLAICVSDSIGCTVDQTVGDGKLSFVNEVSATEIVYAGHAENLDCEAVNHCSITWYKNGIPFPWIPHGDIANRRPEEKGQSLRFKKTDFDDEGHYTCVLSNGEQSISRTIQLVVLNGSLPRKPCLLESTGGSCADQTAVVGDTVRFSCEFFVGKGQVEDSSVGWLRVDKNGNLERIEDTEARTERSSRDDSVVVLSLEIAGVKENSFGSWMAYVFNNGYQAEATVAVNPRPKGDGIGGTKKSLLGKIKTGHKKQEKCPEGVRGLRYRGLEA</sequence>
<name>A0A8B7YKJ8_ACAPL</name>
<keyword evidence="5" id="KW-0325">Glycoprotein</keyword>
<keyword evidence="2" id="KW-0945">Host-virus interaction</keyword>
<proteinExistence type="predicted"/>
<dbReference type="PANTHER" id="PTHR11890:SF44">
    <property type="entry name" value="X-LINKED INTERLEUKIN-1 RECEPTOR ACCESSORY PROTEIN-LIKE 2"/>
    <property type="match status" value="1"/>
</dbReference>
<evidence type="ECO:0000256" key="3">
    <source>
        <dbReference type="ARBA" id="ARBA00022830"/>
    </source>
</evidence>
<dbReference type="OrthoDB" id="6244967at2759"/>
<keyword evidence="13" id="KW-1185">Reference proteome</keyword>
<dbReference type="SUPFAM" id="SSF48726">
    <property type="entry name" value="Immunoglobulin"/>
    <property type="match status" value="2"/>
</dbReference>
<evidence type="ECO:0000256" key="10">
    <source>
        <dbReference type="ARBA" id="ARBA00045444"/>
    </source>
</evidence>
<protein>
    <recommendedName>
        <fullName evidence="9">Soluble interferon alpha/beta receptor OPG204</fullName>
    </recommendedName>
</protein>
<gene>
    <name evidence="14" type="primary">LOC110980981</name>
</gene>
<keyword evidence="1" id="KW-0244">Early protein</keyword>
<evidence type="ECO:0000256" key="5">
    <source>
        <dbReference type="ARBA" id="ARBA00023180"/>
    </source>
</evidence>
<dbReference type="CDD" id="cd00096">
    <property type="entry name" value="Ig"/>
    <property type="match status" value="1"/>
</dbReference>
<dbReference type="GeneID" id="110980981"/>
<evidence type="ECO:0000256" key="9">
    <source>
        <dbReference type="ARBA" id="ARBA00041012"/>
    </source>
</evidence>
<keyword evidence="11" id="KW-0732">Signal</keyword>
<comment type="function">
    <text evidence="10">Counteracts the antiviral effects of host IFN-alpha/beta and key IFN-inducible proteins involved in viral RNA degradation suxh as host OAS1. Acts as a soluble IFN-alpha receptor and thus inhibits the interaction between host IFN-alpha and its receptor.</text>
</comment>
<dbReference type="GO" id="GO:0039502">
    <property type="term" value="P:symbiont-mediated suppression of host type I interferon-mediated signaling pathway"/>
    <property type="evidence" value="ECO:0007669"/>
    <property type="project" value="UniProtKB-KW"/>
</dbReference>
<dbReference type="RefSeq" id="XP_022093789.1">
    <property type="nucleotide sequence ID" value="XM_022238097.1"/>
</dbReference>
<evidence type="ECO:0000313" key="13">
    <source>
        <dbReference type="Proteomes" id="UP000694845"/>
    </source>
</evidence>
<dbReference type="PANTHER" id="PTHR11890">
    <property type="entry name" value="INTERLEUKIN-1 RECEPTOR FAMILY MEMBER"/>
    <property type="match status" value="1"/>
</dbReference>
<evidence type="ECO:0000256" key="8">
    <source>
        <dbReference type="ARBA" id="ARBA00038761"/>
    </source>
</evidence>
<keyword evidence="3" id="KW-1114">Inhibition of host interferon signaling pathway by virus</keyword>
<evidence type="ECO:0000259" key="12">
    <source>
        <dbReference type="PROSITE" id="PS50835"/>
    </source>
</evidence>
<dbReference type="InterPro" id="IPR007110">
    <property type="entry name" value="Ig-like_dom"/>
</dbReference>
<evidence type="ECO:0000313" key="14">
    <source>
        <dbReference type="RefSeq" id="XP_022093789.1"/>
    </source>
</evidence>
<evidence type="ECO:0000256" key="7">
    <source>
        <dbReference type="ARBA" id="ARBA00023319"/>
    </source>
</evidence>
<keyword evidence="7" id="KW-0393">Immunoglobulin domain</keyword>
<evidence type="ECO:0000256" key="4">
    <source>
        <dbReference type="ARBA" id="ARBA00023157"/>
    </source>
</evidence>
<dbReference type="InterPro" id="IPR015621">
    <property type="entry name" value="IL-1_rcpt_fam"/>
</dbReference>
<dbReference type="PROSITE" id="PS50835">
    <property type="entry name" value="IG_LIKE"/>
    <property type="match status" value="2"/>
</dbReference>
<keyword evidence="2" id="KW-1090">Inhibition of host innate immune response by virus</keyword>